<proteinExistence type="predicted"/>
<reference evidence="1 2" key="1">
    <citation type="journal article" date="2015" name="Nature">
        <title>rRNA introns, odd ribosomes, and small enigmatic genomes across a large radiation of phyla.</title>
        <authorList>
            <person name="Brown C.T."/>
            <person name="Hug L.A."/>
            <person name="Thomas B.C."/>
            <person name="Sharon I."/>
            <person name="Castelle C.J."/>
            <person name="Singh A."/>
            <person name="Wilkins M.J."/>
            <person name="Williams K.H."/>
            <person name="Banfield J.F."/>
        </authorList>
    </citation>
    <scope>NUCLEOTIDE SEQUENCE [LARGE SCALE GENOMIC DNA]</scope>
</reference>
<accession>A0A0G1UEP5</accession>
<comment type="caution">
    <text evidence="1">The sequence shown here is derived from an EMBL/GenBank/DDBJ whole genome shotgun (WGS) entry which is preliminary data.</text>
</comment>
<protein>
    <submittedName>
        <fullName evidence="1">Uncharacterized protein</fullName>
    </submittedName>
</protein>
<organism evidence="1 2">
    <name type="scientific">Candidatus Amesbacteria bacterium GW2011_GWC1_48_10</name>
    <dbReference type="NCBI Taxonomy" id="1618365"/>
    <lineage>
        <taxon>Bacteria</taxon>
        <taxon>Candidatus Amesiibacteriota</taxon>
    </lineage>
</organism>
<dbReference type="EMBL" id="LCPE01000032">
    <property type="protein sequence ID" value="KKU92586.1"/>
    <property type="molecule type" value="Genomic_DNA"/>
</dbReference>
<evidence type="ECO:0000313" key="1">
    <source>
        <dbReference type="EMBL" id="KKU92586.1"/>
    </source>
</evidence>
<name>A0A0G1UEP5_9BACT</name>
<gene>
    <name evidence="1" type="ORF">UY22_C0032G0016</name>
</gene>
<sequence length="62" mass="6925">MRRGTIKLRQLTPQEEQVIVHKVEAGGDDGDLDRVDHGLVDGRAEDDVGIRVRVGRNHLRGL</sequence>
<evidence type="ECO:0000313" key="2">
    <source>
        <dbReference type="Proteomes" id="UP000034877"/>
    </source>
</evidence>
<dbReference type="AlphaFoldDB" id="A0A0G1UEP5"/>
<dbReference type="Proteomes" id="UP000034877">
    <property type="component" value="Unassembled WGS sequence"/>
</dbReference>